<name>A0A8J6H8W8_TENMO</name>
<gene>
    <name evidence="2" type="ORF">GEV33_012926</name>
</gene>
<evidence type="ECO:0000313" key="2">
    <source>
        <dbReference type="EMBL" id="KAH0809866.1"/>
    </source>
</evidence>
<reference evidence="2" key="1">
    <citation type="journal article" date="2020" name="J Insects Food Feed">
        <title>The yellow mealworm (Tenebrio molitor) genome: a resource for the emerging insects as food and feed industry.</title>
        <authorList>
            <person name="Eriksson T."/>
            <person name="Andere A."/>
            <person name="Kelstrup H."/>
            <person name="Emery V."/>
            <person name="Picard C."/>
        </authorList>
    </citation>
    <scope>NUCLEOTIDE SEQUENCE</scope>
    <source>
        <strain evidence="2">Stoneville</strain>
        <tissue evidence="2">Whole head</tissue>
    </source>
</reference>
<reference evidence="2" key="2">
    <citation type="submission" date="2021-08" db="EMBL/GenBank/DDBJ databases">
        <authorList>
            <person name="Eriksson T."/>
        </authorList>
    </citation>
    <scope>NUCLEOTIDE SEQUENCE</scope>
    <source>
        <strain evidence="2">Stoneville</strain>
        <tissue evidence="2">Whole head</tissue>
    </source>
</reference>
<evidence type="ECO:0000256" key="1">
    <source>
        <dbReference type="SAM" id="MobiDB-lite"/>
    </source>
</evidence>
<feature type="compositionally biased region" description="Low complexity" evidence="1">
    <location>
        <begin position="26"/>
        <end position="36"/>
    </location>
</feature>
<evidence type="ECO:0008006" key="4">
    <source>
        <dbReference type="Google" id="ProtNLM"/>
    </source>
</evidence>
<keyword evidence="3" id="KW-1185">Reference proteome</keyword>
<organism evidence="2 3">
    <name type="scientific">Tenebrio molitor</name>
    <name type="common">Yellow mealworm beetle</name>
    <dbReference type="NCBI Taxonomy" id="7067"/>
    <lineage>
        <taxon>Eukaryota</taxon>
        <taxon>Metazoa</taxon>
        <taxon>Ecdysozoa</taxon>
        <taxon>Arthropoda</taxon>
        <taxon>Hexapoda</taxon>
        <taxon>Insecta</taxon>
        <taxon>Pterygota</taxon>
        <taxon>Neoptera</taxon>
        <taxon>Endopterygota</taxon>
        <taxon>Coleoptera</taxon>
        <taxon>Polyphaga</taxon>
        <taxon>Cucujiformia</taxon>
        <taxon>Tenebrionidae</taxon>
        <taxon>Tenebrio</taxon>
    </lineage>
</organism>
<dbReference type="Proteomes" id="UP000719412">
    <property type="component" value="Unassembled WGS sequence"/>
</dbReference>
<protein>
    <recommendedName>
        <fullName evidence="4">Titin-like</fullName>
    </recommendedName>
</protein>
<feature type="compositionally biased region" description="Basic and acidic residues" evidence="1">
    <location>
        <begin position="1382"/>
        <end position="1396"/>
    </location>
</feature>
<feature type="region of interest" description="Disordered" evidence="1">
    <location>
        <begin position="1"/>
        <end position="36"/>
    </location>
</feature>
<sequence length="1490" mass="171258">MNYSTSCNKTKKASTKAGVEAKGPKLSLSSSFSRRSSTALLKKKKKDKALVESVLEEKNLGGMDQFYQNISESASKRRSSECFLKTESSHDLLGGDRSYNTSTTLQHNNKSSKVICDDYVTVKLGQLQEECRRVKRCKPKKIHFGRLPKLSPPDCPCIEDIPLKEGKPLVRLKKRFEEKEAEKICAQELVCTTPRADANYKIKRKTLPVIQAHECPCEEREMTDFVIRRLPKKKIPEPPKVCIECVGKECCPPRADDNLKVDKKVLPKLEINNCPCVEEEPLRDVPLNRLKPKAVKEPERICKVAAKCDETIRADHGLQVKKKVLPIIKSDCACVEQPPPEDVPPLRRLKKIKYVEKPRPSCETVLCADAVRADKDLKVKQRKLPVFVPQNCPCIEEDIPDVFFQLKRLKPRNVPKEKVKVCVKETCGTRADDGMVVKPKQLPVIEPKECPCIPVELVDVPPLKKLVPKPVVEPPKVCKNLLECIIPRSDENLKVKRKMLPVMPPGSCPCVEPEPPIDTPPLKKLKKKPVTFKRICPVKEKECPPRADENLKVKVKKLPKLEIADCPCIEAEPPEDVKPLRRLKKVHICEPPRICPKLNDCEDIPRADEDDWLYWKRVEVKSAECEPVKTNKRSYSTTSRRHYSTCMSREYDLFKLKYDLATLPTTQLDEKSYNIIIDIKPSAPLILTQKPLEVSKCDSTEVGLKTVKRTKSAPVDCVTFVIYKSNTLGGTKSGMIREGSSDVSLVFNTMNRFISTCSTLYEYSERTKDKLKDHTTPPCECPVNDSHLQPKNPIIPEKEHFITPYPTDDVIDDTAKKSRMYFRTRKDERECKDQQEDVDCKEEEEKGLCEVVDEEVVQPQKKLSLWERIVNYFKARPGCPSPEEFKRMRLKEDAEKAASKAGLCLYDPKEMLRKNEKELPKVITAGSAKDECRKRICLSASSFARVLHVSRTKLKFAKQDYTCTYYPVCEFNKFETGKRTIEVWLPGSGCRLFKFGRQKDKSEENFQRQTPRDGEWRQGESRSEEFQLLTIIILIETVTAARRVKNANLGRLTLVDCSECVGKALVRLGERFEEEEIEKIWGKERILETMKINQEEDSSNLRKDTVKKSRMYYRTREDEMTVQSVSVHRDVPLKEECRCKEGGMNEGCPRRRFQNFRKDTVKKSRMYYRTRENEMTVEIVSVHREVPLTQGKALVRLGIWFEEEEIKKISETTEDEMTVRSVSVHRDVLLKEGKALVSLAERFEEEEIEKIWEKELVLETIKAAQEEDSRNSGSMRLVRLDDTVKKIRMYYRTREDKMTIQSVSVHRDVPLKEGKALAAQEEDTRTSGSMRLVRLDDIVKKSRTREDEMECKDQQEDIDCREEGVKGLRKCKDVIDDKIKKSKKSDKELKKDKDLGEESNGSNCCNINKRKSHFYFNLTYPLLCGKLGGILVGRGCVLYTGEEPSVGGGRRRRPRERRERWADARAELPGRHFISSTLPETLVVVRGYSY</sequence>
<comment type="caution">
    <text evidence="2">The sequence shown here is derived from an EMBL/GenBank/DDBJ whole genome shotgun (WGS) entry which is preliminary data.</text>
</comment>
<dbReference type="EMBL" id="JABDTM020027862">
    <property type="protein sequence ID" value="KAH0809866.1"/>
    <property type="molecule type" value="Genomic_DNA"/>
</dbReference>
<accession>A0A8J6H8W8</accession>
<evidence type="ECO:0000313" key="3">
    <source>
        <dbReference type="Proteomes" id="UP000719412"/>
    </source>
</evidence>
<proteinExistence type="predicted"/>
<feature type="region of interest" description="Disordered" evidence="1">
    <location>
        <begin position="1382"/>
        <end position="1402"/>
    </location>
</feature>